<proteinExistence type="predicted"/>
<accession>A0A1G5EVS3</accession>
<dbReference type="Proteomes" id="UP000183047">
    <property type="component" value="Unassembled WGS sequence"/>
</dbReference>
<evidence type="ECO:0000256" key="1">
    <source>
        <dbReference type="SAM" id="MobiDB-lite"/>
    </source>
</evidence>
<evidence type="ECO:0000256" key="2">
    <source>
        <dbReference type="SAM" id="Phobius"/>
    </source>
</evidence>
<evidence type="ECO:0000313" key="4">
    <source>
        <dbReference type="Proteomes" id="UP000183047"/>
    </source>
</evidence>
<dbReference type="EMBL" id="FMUR01000012">
    <property type="protein sequence ID" value="SCY31105.1"/>
    <property type="molecule type" value="Genomic_DNA"/>
</dbReference>
<dbReference type="OrthoDB" id="9970883at2"/>
<sequence length="104" mass="11780">MSALISVIVFGNSIGLCQMFLVAVLLVWLCIFCITGDRYDMRSDVLASIEGICTEDSVRKEEKNVQQTRDKYIDSDKTKLRKKLKEEQEEDCGSNPQTVDKKAV</sequence>
<keyword evidence="2" id="KW-1133">Transmembrane helix</keyword>
<keyword evidence="2" id="KW-0472">Membrane</keyword>
<dbReference type="RefSeq" id="WP_074462669.1">
    <property type="nucleotide sequence ID" value="NZ_FMUR01000012.1"/>
</dbReference>
<name>A0A1G5EVS3_9FIRM</name>
<protein>
    <submittedName>
        <fullName evidence="3">Uncharacterized protein</fullName>
    </submittedName>
</protein>
<organism evidence="3 4">
    <name type="scientific">Butyrivibrio hungatei</name>
    <dbReference type="NCBI Taxonomy" id="185008"/>
    <lineage>
        <taxon>Bacteria</taxon>
        <taxon>Bacillati</taxon>
        <taxon>Bacillota</taxon>
        <taxon>Clostridia</taxon>
        <taxon>Lachnospirales</taxon>
        <taxon>Lachnospiraceae</taxon>
        <taxon>Butyrivibrio</taxon>
    </lineage>
</organism>
<feature type="region of interest" description="Disordered" evidence="1">
    <location>
        <begin position="84"/>
        <end position="104"/>
    </location>
</feature>
<keyword evidence="2" id="KW-0812">Transmembrane</keyword>
<keyword evidence="4" id="KW-1185">Reference proteome</keyword>
<feature type="transmembrane region" description="Helical" evidence="2">
    <location>
        <begin position="6"/>
        <end position="34"/>
    </location>
</feature>
<reference evidence="4" key="1">
    <citation type="submission" date="2016-10" db="EMBL/GenBank/DDBJ databases">
        <authorList>
            <person name="Varghese N."/>
            <person name="Submissions S."/>
        </authorList>
    </citation>
    <scope>NUCLEOTIDE SEQUENCE [LARGE SCALE GENOMIC DNA]</scope>
    <source>
        <strain evidence="4">XBD2006</strain>
    </source>
</reference>
<gene>
    <name evidence="3" type="ORF">SAMN02910451_02115</name>
</gene>
<evidence type="ECO:0000313" key="3">
    <source>
        <dbReference type="EMBL" id="SCY31105.1"/>
    </source>
</evidence>
<dbReference type="AlphaFoldDB" id="A0A1G5EVS3"/>